<comment type="caution">
    <text evidence="2">The sequence shown here is derived from an EMBL/GenBank/DDBJ whole genome shotgun (WGS) entry which is preliminary data.</text>
</comment>
<name>A0A7W6HFP3_9HYPH</name>
<protein>
    <recommendedName>
        <fullName evidence="1">SnoaL-like domain-containing protein</fullName>
    </recommendedName>
</protein>
<dbReference type="RefSeq" id="WP_183209752.1">
    <property type="nucleotide sequence ID" value="NZ_JAAAMM010000004.1"/>
</dbReference>
<reference evidence="2 3" key="1">
    <citation type="submission" date="2020-08" db="EMBL/GenBank/DDBJ databases">
        <title>Genomic Encyclopedia of Type Strains, Phase IV (KMG-IV): sequencing the most valuable type-strain genomes for metagenomic binning, comparative biology and taxonomic classification.</title>
        <authorList>
            <person name="Goeker M."/>
        </authorList>
    </citation>
    <scope>NUCLEOTIDE SEQUENCE [LARGE SCALE GENOMIC DNA]</scope>
    <source>
        <strain evidence="2 3">DSM 103570</strain>
    </source>
</reference>
<keyword evidence="3" id="KW-1185">Reference proteome</keyword>
<feature type="domain" description="SnoaL-like" evidence="1">
    <location>
        <begin position="10"/>
        <end position="110"/>
    </location>
</feature>
<accession>A0A7W6HFP3</accession>
<organism evidence="2 3">
    <name type="scientific">Aurantimonas endophytica</name>
    <dbReference type="NCBI Taxonomy" id="1522175"/>
    <lineage>
        <taxon>Bacteria</taxon>
        <taxon>Pseudomonadati</taxon>
        <taxon>Pseudomonadota</taxon>
        <taxon>Alphaproteobacteria</taxon>
        <taxon>Hyphomicrobiales</taxon>
        <taxon>Aurantimonadaceae</taxon>
        <taxon>Aurantimonas</taxon>
    </lineage>
</organism>
<dbReference type="SUPFAM" id="SSF54427">
    <property type="entry name" value="NTF2-like"/>
    <property type="match status" value="1"/>
</dbReference>
<dbReference type="Gene3D" id="3.10.450.50">
    <property type="match status" value="1"/>
</dbReference>
<dbReference type="Proteomes" id="UP000588647">
    <property type="component" value="Unassembled WGS sequence"/>
</dbReference>
<evidence type="ECO:0000313" key="2">
    <source>
        <dbReference type="EMBL" id="MBB4004152.1"/>
    </source>
</evidence>
<dbReference type="AlphaFoldDB" id="A0A7W6HFP3"/>
<evidence type="ECO:0000313" key="3">
    <source>
        <dbReference type="Proteomes" id="UP000588647"/>
    </source>
</evidence>
<proteinExistence type="predicted"/>
<dbReference type="EMBL" id="JACIEM010000004">
    <property type="protein sequence ID" value="MBB4004152.1"/>
    <property type="molecule type" value="Genomic_DNA"/>
</dbReference>
<dbReference type="InterPro" id="IPR032710">
    <property type="entry name" value="NTF2-like_dom_sf"/>
</dbReference>
<dbReference type="Pfam" id="PF12680">
    <property type="entry name" value="SnoaL_2"/>
    <property type="match status" value="1"/>
</dbReference>
<sequence length="119" mass="12946">MPTPQDIAADYLAVWNTPDDEERRRRLEQWTPDAEYRDPLMRGRGRDGIAAMIAGARAQFPGHEFRPRGTPDGHGAFARFSWTLAPTGGPAVAGGTDIVRLDGRGRIAEIVGFRDGGGT</sequence>
<dbReference type="InterPro" id="IPR037401">
    <property type="entry name" value="SnoaL-like"/>
</dbReference>
<gene>
    <name evidence="2" type="ORF">GGR03_003240</name>
</gene>
<evidence type="ECO:0000259" key="1">
    <source>
        <dbReference type="Pfam" id="PF12680"/>
    </source>
</evidence>